<proteinExistence type="predicted"/>
<evidence type="ECO:0000313" key="2">
    <source>
        <dbReference type="EMBL" id="GAA0336052.1"/>
    </source>
</evidence>
<name>A0ABN0WFY5_9ACTN</name>
<comment type="caution">
    <text evidence="2">The sequence shown here is derived from an EMBL/GenBank/DDBJ whole genome shotgun (WGS) entry which is preliminary data.</text>
</comment>
<dbReference type="Proteomes" id="UP001501822">
    <property type="component" value="Unassembled WGS sequence"/>
</dbReference>
<evidence type="ECO:0000313" key="3">
    <source>
        <dbReference type="Proteomes" id="UP001501822"/>
    </source>
</evidence>
<sequence>MPKGRPGNVHGRYGGAQRRQVTGKPGDLRAGVRDDAGKACARNGVGVCLPGGSEQPAGHRDARHGEQATRDRQGEETAQAPGERAGTRAARDDGGAPP</sequence>
<feature type="compositionally biased region" description="Basic and acidic residues" evidence="1">
    <location>
        <begin position="85"/>
        <end position="98"/>
    </location>
</feature>
<gene>
    <name evidence="2" type="ORF">GCM10010151_27180</name>
</gene>
<dbReference type="EMBL" id="BAAABM010000016">
    <property type="protein sequence ID" value="GAA0336052.1"/>
    <property type="molecule type" value="Genomic_DNA"/>
</dbReference>
<feature type="region of interest" description="Disordered" evidence="1">
    <location>
        <begin position="1"/>
        <end position="98"/>
    </location>
</feature>
<organism evidence="2 3">
    <name type="scientific">Actinoallomurus spadix</name>
    <dbReference type="NCBI Taxonomy" id="79912"/>
    <lineage>
        <taxon>Bacteria</taxon>
        <taxon>Bacillati</taxon>
        <taxon>Actinomycetota</taxon>
        <taxon>Actinomycetes</taxon>
        <taxon>Streptosporangiales</taxon>
        <taxon>Thermomonosporaceae</taxon>
        <taxon>Actinoallomurus</taxon>
    </lineage>
</organism>
<keyword evidence="3" id="KW-1185">Reference proteome</keyword>
<feature type="compositionally biased region" description="Basic and acidic residues" evidence="1">
    <location>
        <begin position="57"/>
        <end position="75"/>
    </location>
</feature>
<reference evidence="2 3" key="1">
    <citation type="journal article" date="2019" name="Int. J. Syst. Evol. Microbiol.">
        <title>The Global Catalogue of Microorganisms (GCM) 10K type strain sequencing project: providing services to taxonomists for standard genome sequencing and annotation.</title>
        <authorList>
            <consortium name="The Broad Institute Genomics Platform"/>
            <consortium name="The Broad Institute Genome Sequencing Center for Infectious Disease"/>
            <person name="Wu L."/>
            <person name="Ma J."/>
        </authorList>
    </citation>
    <scope>NUCLEOTIDE SEQUENCE [LARGE SCALE GENOMIC DNA]</scope>
    <source>
        <strain evidence="2 3">JCM 3146</strain>
    </source>
</reference>
<accession>A0ABN0WFY5</accession>
<protein>
    <submittedName>
        <fullName evidence="2">Uncharacterized protein</fullName>
    </submittedName>
</protein>
<evidence type="ECO:0000256" key="1">
    <source>
        <dbReference type="SAM" id="MobiDB-lite"/>
    </source>
</evidence>
<feature type="compositionally biased region" description="Basic and acidic residues" evidence="1">
    <location>
        <begin position="26"/>
        <end position="37"/>
    </location>
</feature>